<organism evidence="1 2">
    <name type="scientific">Sphingomonas palmae</name>
    <dbReference type="NCBI Taxonomy" id="1855283"/>
    <lineage>
        <taxon>Bacteria</taxon>
        <taxon>Pseudomonadati</taxon>
        <taxon>Pseudomonadota</taxon>
        <taxon>Alphaproteobacteria</taxon>
        <taxon>Sphingomonadales</taxon>
        <taxon>Sphingomonadaceae</taxon>
        <taxon>Sphingomonas</taxon>
    </lineage>
</organism>
<reference evidence="2" key="1">
    <citation type="submission" date="2016-10" db="EMBL/GenBank/DDBJ databases">
        <authorList>
            <person name="Varghese N."/>
            <person name="Submissions S."/>
        </authorList>
    </citation>
    <scope>NUCLEOTIDE SEQUENCE [LARGE SCALE GENOMIC DNA]</scope>
    <source>
        <strain evidence="2">JS21-1</strain>
    </source>
</reference>
<dbReference type="Proteomes" id="UP000199214">
    <property type="component" value="Unassembled WGS sequence"/>
</dbReference>
<gene>
    <name evidence="1" type="ORF">SAMN05216382_1523</name>
</gene>
<protein>
    <submittedName>
        <fullName evidence="1">Uncharacterized protein</fullName>
    </submittedName>
</protein>
<evidence type="ECO:0000313" key="1">
    <source>
        <dbReference type="EMBL" id="SEL11574.1"/>
    </source>
</evidence>
<proteinExistence type="predicted"/>
<evidence type="ECO:0000313" key="2">
    <source>
        <dbReference type="Proteomes" id="UP000199214"/>
    </source>
</evidence>
<name>A0A1H7MK83_9SPHN</name>
<dbReference type="AlphaFoldDB" id="A0A1H7MK83"/>
<accession>A0A1H7MK83</accession>
<sequence>MSVYYQRSEKQLLLAKGWYHFKDFIYNPSSGLTEVL</sequence>
<dbReference type="EMBL" id="FNZZ01000002">
    <property type="protein sequence ID" value="SEL11574.1"/>
    <property type="molecule type" value="Genomic_DNA"/>
</dbReference>
<keyword evidence="2" id="KW-1185">Reference proteome</keyword>